<evidence type="ECO:0000313" key="2">
    <source>
        <dbReference type="EMBL" id="EON31392.1"/>
    </source>
</evidence>
<organism evidence="2 3">
    <name type="scientific">Gordonia terrae C-6</name>
    <dbReference type="NCBI Taxonomy" id="1316928"/>
    <lineage>
        <taxon>Bacteria</taxon>
        <taxon>Bacillati</taxon>
        <taxon>Actinomycetota</taxon>
        <taxon>Actinomycetes</taxon>
        <taxon>Mycobacteriales</taxon>
        <taxon>Gordoniaceae</taxon>
        <taxon>Gordonia</taxon>
    </lineage>
</organism>
<reference evidence="2 3" key="1">
    <citation type="journal article" date="2013" name="Genome Announc.">
        <title>Draft Genome Sequence of a Benzothiophene-Desulfurizing Bacterium, Gordona terrae Strain C-6.</title>
        <authorList>
            <person name="Wang W."/>
            <person name="Ma T."/>
            <person name="Ren Y."/>
            <person name="Li G."/>
        </authorList>
    </citation>
    <scope>NUCLEOTIDE SEQUENCE [LARGE SCALE GENOMIC DNA]</scope>
    <source>
        <strain evidence="2 3">C-6</strain>
    </source>
</reference>
<dbReference type="InterPro" id="IPR001466">
    <property type="entry name" value="Beta-lactam-related"/>
</dbReference>
<dbReference type="EMBL" id="AQPW01000025">
    <property type="protein sequence ID" value="EON31392.1"/>
    <property type="molecule type" value="Genomic_DNA"/>
</dbReference>
<gene>
    <name evidence="2" type="ORF">GTC6_17529</name>
</gene>
<dbReference type="PANTHER" id="PTHR43283:SF3">
    <property type="entry name" value="BETA-LACTAMASE FAMILY PROTEIN (AFU_ORTHOLOGUE AFUA_5G07500)"/>
    <property type="match status" value="1"/>
</dbReference>
<dbReference type="Proteomes" id="UP000013569">
    <property type="component" value="Unassembled WGS sequence"/>
</dbReference>
<sequence>MNTRPPGTVRSDRLAEAVAPILTVRTEGDPRVPGVVAGVTTDEETVFLGAAGVRALDDPQPMTVDSVFALFSATKAVTATVALQLVEDGDLDLHAPARSYVPDIGELQVIEGFDDDGQPRLRPPASDVTTHQLLTHTAGFGYDFFNETYRRLTSDHGVPAVATATGASLRTPLLFDPGTDWEYGSGLDWVGQVIEAVAGRRLREVMHERVLAPLGMSDTGFALSDDARRRRAVLHMRKRGELVPNHRWEQPADPEIDMGGQGLWSTVPDYLTFLRMWLRGGRSDGGEQILRPDTVELALRNQIGDLAVRRLPGVIPPLSHDVEFFPGTPKSWSYPFMINDADAPTGRPAGSQSWAGLANLYYWIDPHTRLGGFWATQIFPFFDPASVDGYLDFEAATYRALTD</sequence>
<comment type="caution">
    <text evidence="2">The sequence shown here is derived from an EMBL/GenBank/DDBJ whole genome shotgun (WGS) entry which is preliminary data.</text>
</comment>
<dbReference type="Gene3D" id="3.40.710.10">
    <property type="entry name" value="DD-peptidase/beta-lactamase superfamily"/>
    <property type="match status" value="1"/>
</dbReference>
<dbReference type="InterPro" id="IPR012338">
    <property type="entry name" value="Beta-lactam/transpept-like"/>
</dbReference>
<dbReference type="SUPFAM" id="SSF56601">
    <property type="entry name" value="beta-lactamase/transpeptidase-like"/>
    <property type="match status" value="1"/>
</dbReference>
<dbReference type="PATRIC" id="fig|1316928.3.peg.3542"/>
<protein>
    <submittedName>
        <fullName evidence="2">Beta-lactamase class C-liker penicillin binding protein</fullName>
    </submittedName>
</protein>
<dbReference type="PANTHER" id="PTHR43283">
    <property type="entry name" value="BETA-LACTAMASE-RELATED"/>
    <property type="match status" value="1"/>
</dbReference>
<dbReference type="OrthoDB" id="4281716at2"/>
<evidence type="ECO:0000259" key="1">
    <source>
        <dbReference type="Pfam" id="PF00144"/>
    </source>
</evidence>
<dbReference type="InterPro" id="IPR050789">
    <property type="entry name" value="Diverse_Enzym_Activities"/>
</dbReference>
<dbReference type="Pfam" id="PF00144">
    <property type="entry name" value="Beta-lactamase"/>
    <property type="match status" value="1"/>
</dbReference>
<accession>R7Y5V9</accession>
<dbReference type="AlphaFoldDB" id="R7Y5V9"/>
<dbReference type="RefSeq" id="WP_010843901.1">
    <property type="nucleotide sequence ID" value="NZ_AQPW01000025.1"/>
</dbReference>
<feature type="domain" description="Beta-lactamase-related" evidence="1">
    <location>
        <begin position="29"/>
        <end position="396"/>
    </location>
</feature>
<evidence type="ECO:0000313" key="3">
    <source>
        <dbReference type="Proteomes" id="UP000013569"/>
    </source>
</evidence>
<proteinExistence type="predicted"/>
<name>R7Y5V9_9ACTN</name>